<gene>
    <name evidence="4" type="ORF">Cvel_27450</name>
</gene>
<reference evidence="4" key="1">
    <citation type="submission" date="2014-11" db="EMBL/GenBank/DDBJ databases">
        <authorList>
            <person name="Otto D Thomas"/>
            <person name="Naeem Raeece"/>
        </authorList>
    </citation>
    <scope>NUCLEOTIDE SEQUENCE</scope>
</reference>
<dbReference type="SUPFAM" id="SSF56672">
    <property type="entry name" value="DNA/RNA polymerases"/>
    <property type="match status" value="1"/>
</dbReference>
<dbReference type="PhylomeDB" id="A0A0G4HHC6"/>
<feature type="region of interest" description="Disordered" evidence="2">
    <location>
        <begin position="580"/>
        <end position="617"/>
    </location>
</feature>
<accession>A0A0G4HHC6</accession>
<dbReference type="VEuPathDB" id="CryptoDB:Cvel_27450"/>
<feature type="compositionally biased region" description="Pro residues" evidence="2">
    <location>
        <begin position="605"/>
        <end position="617"/>
    </location>
</feature>
<evidence type="ECO:0000259" key="3">
    <source>
        <dbReference type="Pfam" id="PF07727"/>
    </source>
</evidence>
<feature type="domain" description="Reverse transcriptase Ty1/copia-type" evidence="3">
    <location>
        <begin position="3"/>
        <end position="226"/>
    </location>
</feature>
<sequence>MEKGVKAITFRWVRTWKLKEGKRVAKSRLVARGFQDSRDWSVLETYSGTADASLARVAFLWIVSKGLQAAKMDVSTAFLQAPMKDAVWLRLPSNFPIEVYPGLRTGVFVRIQRAVYGLKDAPKVYTSYFKKKVSSLGWTEIAESILVRKNKKGEIVALLVMHVDDLFIFSPSVDEDVKQIQELFDTDQPERMDNGELYSYVGMSIRMRPGEMLLDQSTYIEGMVKGVSEKAKKPLTEKDLLLPETAETDMSLQEQQQKNVGCLGWAVKTQPFLSFLFSHLSHFNSRPSRESVLASEKALWHAFKTSRPLSLHSVPSLPVLLVWGDTSYQLHKKEGRLGVEMQLVNERELTNLDKIGEHNTVYWLSRKIGRKLGSTTSAELLAMRDAVKMSSGWLFIHFVRKLWGEMPPVVVVTDSQPLMHQIGSKQCKSEPRMQAELEYVLENLMELGAKFNFEQQHFSGSTHIGDRHVVRKIASLDRKIASLERRLAEANTMYEQIYQALEKETSNALPDGFAAFVDDIELEDFMYLIHRSAGKVKIYDPEQVDTAMRVPEWTPLPDTFDIPIGLPAAVIVNMQREMSRNGGRPVQIQSKRTRGDAVSAIEAAHPPPPPPPEWTGP</sequence>
<dbReference type="InterPro" id="IPR043502">
    <property type="entry name" value="DNA/RNA_pol_sf"/>
</dbReference>
<dbReference type="InterPro" id="IPR013103">
    <property type="entry name" value="RVT_2"/>
</dbReference>
<organism evidence="4">
    <name type="scientific">Chromera velia CCMP2878</name>
    <dbReference type="NCBI Taxonomy" id="1169474"/>
    <lineage>
        <taxon>Eukaryota</taxon>
        <taxon>Sar</taxon>
        <taxon>Alveolata</taxon>
        <taxon>Colpodellida</taxon>
        <taxon>Chromeraceae</taxon>
        <taxon>Chromera</taxon>
    </lineage>
</organism>
<protein>
    <recommendedName>
        <fullName evidence="3">Reverse transcriptase Ty1/copia-type domain-containing protein</fullName>
    </recommendedName>
</protein>
<keyword evidence="1" id="KW-0175">Coiled coil</keyword>
<evidence type="ECO:0000313" key="4">
    <source>
        <dbReference type="EMBL" id="CEM43321.1"/>
    </source>
</evidence>
<feature type="coiled-coil region" evidence="1">
    <location>
        <begin position="473"/>
        <end position="500"/>
    </location>
</feature>
<name>A0A0G4HHC6_9ALVE</name>
<dbReference type="EMBL" id="CDMZ01002659">
    <property type="protein sequence ID" value="CEM43321.1"/>
    <property type="molecule type" value="Genomic_DNA"/>
</dbReference>
<evidence type="ECO:0000256" key="1">
    <source>
        <dbReference type="SAM" id="Coils"/>
    </source>
</evidence>
<evidence type="ECO:0000256" key="2">
    <source>
        <dbReference type="SAM" id="MobiDB-lite"/>
    </source>
</evidence>
<proteinExistence type="predicted"/>
<dbReference type="Pfam" id="PF07727">
    <property type="entry name" value="RVT_2"/>
    <property type="match status" value="1"/>
</dbReference>
<dbReference type="AlphaFoldDB" id="A0A0G4HHC6"/>